<dbReference type="AlphaFoldDB" id="A0A0C3P5J7"/>
<evidence type="ECO:0000256" key="1">
    <source>
        <dbReference type="ARBA" id="ARBA00004141"/>
    </source>
</evidence>
<comment type="subcellular location">
    <subcellularLocation>
        <location evidence="1">Membrane</location>
        <topology evidence="1">Multi-pass membrane protein</topology>
    </subcellularLocation>
</comment>
<dbReference type="Proteomes" id="UP000054217">
    <property type="component" value="Unassembled WGS sequence"/>
</dbReference>
<dbReference type="FunCoup" id="A0A0C3P5J7">
    <property type="interactions" value="114"/>
</dbReference>
<evidence type="ECO:0000256" key="5">
    <source>
        <dbReference type="ARBA" id="ARBA00023136"/>
    </source>
</evidence>
<feature type="transmembrane region" description="Helical" evidence="6">
    <location>
        <begin position="233"/>
        <end position="259"/>
    </location>
</feature>
<keyword evidence="5 6" id="KW-0472">Membrane</keyword>
<dbReference type="HOGENOM" id="CLU_012893_1_2_1"/>
<dbReference type="InterPro" id="IPR045069">
    <property type="entry name" value="MATE_euk"/>
</dbReference>
<dbReference type="CDD" id="cd13132">
    <property type="entry name" value="MATE_eukaryotic"/>
    <property type="match status" value="1"/>
</dbReference>
<protein>
    <recommendedName>
        <fullName evidence="9">MATE efflux family protein</fullName>
    </recommendedName>
</protein>
<gene>
    <name evidence="7" type="ORF">M404DRAFT_15903</name>
</gene>
<dbReference type="NCBIfam" id="TIGR00797">
    <property type="entry name" value="matE"/>
    <property type="match status" value="1"/>
</dbReference>
<keyword evidence="3 6" id="KW-0812">Transmembrane</keyword>
<feature type="transmembrane region" description="Helical" evidence="6">
    <location>
        <begin position="397"/>
        <end position="419"/>
    </location>
</feature>
<accession>A0A0C3P5J7</accession>
<dbReference type="PANTHER" id="PTHR11206">
    <property type="entry name" value="MULTIDRUG RESISTANCE PROTEIN"/>
    <property type="match status" value="1"/>
</dbReference>
<feature type="transmembrane region" description="Helical" evidence="6">
    <location>
        <begin position="78"/>
        <end position="101"/>
    </location>
</feature>
<evidence type="ECO:0000256" key="6">
    <source>
        <dbReference type="SAM" id="Phobius"/>
    </source>
</evidence>
<dbReference type="Pfam" id="PF01554">
    <property type="entry name" value="MatE"/>
    <property type="match status" value="2"/>
</dbReference>
<organism evidence="7 8">
    <name type="scientific">Pisolithus tinctorius Marx 270</name>
    <dbReference type="NCBI Taxonomy" id="870435"/>
    <lineage>
        <taxon>Eukaryota</taxon>
        <taxon>Fungi</taxon>
        <taxon>Dikarya</taxon>
        <taxon>Basidiomycota</taxon>
        <taxon>Agaricomycotina</taxon>
        <taxon>Agaricomycetes</taxon>
        <taxon>Agaricomycetidae</taxon>
        <taxon>Boletales</taxon>
        <taxon>Sclerodermatineae</taxon>
        <taxon>Pisolithaceae</taxon>
        <taxon>Pisolithus</taxon>
    </lineage>
</organism>
<dbReference type="GO" id="GO:0042910">
    <property type="term" value="F:xenobiotic transmembrane transporter activity"/>
    <property type="evidence" value="ECO:0007669"/>
    <property type="project" value="InterPro"/>
</dbReference>
<sequence length="518" mass="56386">MPVPLGLSTTSDSQRIADLSQVLETTPLLSPPVPCAHKDAELASYTSQTTRSVLWDETKILLKYSFPVFGTHVMEHSIMMATVISIGHISTVALAAATLGFMTANVTGLSIVQGMANTLDTVLPPAWTSDQPQLVGLWTQRMSEFTNPVLALWFHAEPILLGLNQGPEIARLAGVYLKWASLGLPAYAFNCVSRRYFQSQGLFTVPTRITLFIAPINIFLNCLLVWGPEPFCLGFIGAPIAASISYNFVAVASVVYGVFFVPRTAWHPITVRAFTNLGYLAKLSFGGVGQLASAWWSWELVGPSSSLGPVPLAAQSVLITTSSSFYQAPYALSIATSVRIGNLLGERNAKRARVVVKASFLIVLVLATLFSCTLITFRRSWGYLFNNDPEVIQLVAAVLPLLALVQICDDGSGVVSGILRARGEQVLGALLNIRHATALILWIPAYYVVGLPIGLWLTFKWDFGLFGLWWGLNIAVVSAASAGLYLCLITDWDKEVDKVAARLAVDKRYKPVDEEHTH</sequence>
<comment type="similarity">
    <text evidence="2">Belongs to the multi antimicrobial extrusion (MATE) (TC 2.A.66.1) family.</text>
</comment>
<feature type="transmembrane region" description="Helical" evidence="6">
    <location>
        <begin position="209"/>
        <end position="227"/>
    </location>
</feature>
<keyword evidence="8" id="KW-1185">Reference proteome</keyword>
<evidence type="ECO:0000256" key="2">
    <source>
        <dbReference type="ARBA" id="ARBA00010199"/>
    </source>
</evidence>
<dbReference type="InParanoid" id="A0A0C3P5J7"/>
<keyword evidence="4 6" id="KW-1133">Transmembrane helix</keyword>
<feature type="transmembrane region" description="Helical" evidence="6">
    <location>
        <begin position="279"/>
        <end position="298"/>
    </location>
</feature>
<feature type="transmembrane region" description="Helical" evidence="6">
    <location>
        <begin position="354"/>
        <end position="377"/>
    </location>
</feature>
<name>A0A0C3P5J7_PISTI</name>
<reference evidence="7 8" key="1">
    <citation type="submission" date="2014-04" db="EMBL/GenBank/DDBJ databases">
        <authorList>
            <consortium name="DOE Joint Genome Institute"/>
            <person name="Kuo A."/>
            <person name="Kohler A."/>
            <person name="Costa M.D."/>
            <person name="Nagy L.G."/>
            <person name="Floudas D."/>
            <person name="Copeland A."/>
            <person name="Barry K.W."/>
            <person name="Cichocki N."/>
            <person name="Veneault-Fourrey C."/>
            <person name="LaButti K."/>
            <person name="Lindquist E.A."/>
            <person name="Lipzen A."/>
            <person name="Lundell T."/>
            <person name="Morin E."/>
            <person name="Murat C."/>
            <person name="Sun H."/>
            <person name="Tunlid A."/>
            <person name="Henrissat B."/>
            <person name="Grigoriev I.V."/>
            <person name="Hibbett D.S."/>
            <person name="Martin F."/>
            <person name="Nordberg H.P."/>
            <person name="Cantor M.N."/>
            <person name="Hua S.X."/>
        </authorList>
    </citation>
    <scope>NUCLEOTIDE SEQUENCE [LARGE SCALE GENOMIC DNA]</scope>
    <source>
        <strain evidence="7 8">Marx 270</strain>
    </source>
</reference>
<proteinExistence type="inferred from homology"/>
<feature type="transmembrane region" description="Helical" evidence="6">
    <location>
        <begin position="465"/>
        <end position="488"/>
    </location>
</feature>
<evidence type="ECO:0000256" key="3">
    <source>
        <dbReference type="ARBA" id="ARBA00022692"/>
    </source>
</evidence>
<feature type="transmembrane region" description="Helical" evidence="6">
    <location>
        <begin position="310"/>
        <end position="333"/>
    </location>
</feature>
<evidence type="ECO:0008006" key="9">
    <source>
        <dbReference type="Google" id="ProtNLM"/>
    </source>
</evidence>
<feature type="transmembrane region" description="Helical" evidence="6">
    <location>
        <begin position="439"/>
        <end position="459"/>
    </location>
</feature>
<dbReference type="EMBL" id="KN831980">
    <property type="protein sequence ID" value="KIO02786.1"/>
    <property type="molecule type" value="Genomic_DNA"/>
</dbReference>
<dbReference type="GO" id="GO:0015297">
    <property type="term" value="F:antiporter activity"/>
    <property type="evidence" value="ECO:0007669"/>
    <property type="project" value="InterPro"/>
</dbReference>
<dbReference type="GO" id="GO:1990961">
    <property type="term" value="P:xenobiotic detoxification by transmembrane export across the plasma membrane"/>
    <property type="evidence" value="ECO:0007669"/>
    <property type="project" value="InterPro"/>
</dbReference>
<dbReference type="InterPro" id="IPR002528">
    <property type="entry name" value="MATE_fam"/>
</dbReference>
<evidence type="ECO:0000313" key="7">
    <source>
        <dbReference type="EMBL" id="KIO02786.1"/>
    </source>
</evidence>
<reference evidence="8" key="2">
    <citation type="submission" date="2015-01" db="EMBL/GenBank/DDBJ databases">
        <title>Evolutionary Origins and Diversification of the Mycorrhizal Mutualists.</title>
        <authorList>
            <consortium name="DOE Joint Genome Institute"/>
            <consortium name="Mycorrhizal Genomics Consortium"/>
            <person name="Kohler A."/>
            <person name="Kuo A."/>
            <person name="Nagy L.G."/>
            <person name="Floudas D."/>
            <person name="Copeland A."/>
            <person name="Barry K.W."/>
            <person name="Cichocki N."/>
            <person name="Veneault-Fourrey C."/>
            <person name="LaButti K."/>
            <person name="Lindquist E.A."/>
            <person name="Lipzen A."/>
            <person name="Lundell T."/>
            <person name="Morin E."/>
            <person name="Murat C."/>
            <person name="Riley R."/>
            <person name="Ohm R."/>
            <person name="Sun H."/>
            <person name="Tunlid A."/>
            <person name="Henrissat B."/>
            <person name="Grigoriev I.V."/>
            <person name="Hibbett D.S."/>
            <person name="Martin F."/>
        </authorList>
    </citation>
    <scope>NUCLEOTIDE SEQUENCE [LARGE SCALE GENOMIC DNA]</scope>
    <source>
        <strain evidence="8">Marx 270</strain>
    </source>
</reference>
<dbReference type="STRING" id="870435.A0A0C3P5J7"/>
<dbReference type="GO" id="GO:0016020">
    <property type="term" value="C:membrane"/>
    <property type="evidence" value="ECO:0007669"/>
    <property type="project" value="UniProtKB-SubCell"/>
</dbReference>
<evidence type="ECO:0000313" key="8">
    <source>
        <dbReference type="Proteomes" id="UP000054217"/>
    </source>
</evidence>
<evidence type="ECO:0000256" key="4">
    <source>
        <dbReference type="ARBA" id="ARBA00022989"/>
    </source>
</evidence>
<dbReference type="OrthoDB" id="2126698at2759"/>